<reference evidence="7" key="4">
    <citation type="journal article" date="2015" name="G3 (Bethesda)">
        <title>Genome sequences of three phytopathogenic species of the Magnaporthaceae family of fungi.</title>
        <authorList>
            <person name="Okagaki L.H."/>
            <person name="Nunes C.C."/>
            <person name="Sailsbery J."/>
            <person name="Clay B."/>
            <person name="Brown D."/>
            <person name="John T."/>
            <person name="Oh Y."/>
            <person name="Young N."/>
            <person name="Fitzgerald M."/>
            <person name="Haas B.J."/>
            <person name="Zeng Q."/>
            <person name="Young S."/>
            <person name="Adiconis X."/>
            <person name="Fan L."/>
            <person name="Levin J.Z."/>
            <person name="Mitchell T.K."/>
            <person name="Okubara P.A."/>
            <person name="Farman M.L."/>
            <person name="Kohn L.M."/>
            <person name="Birren B."/>
            <person name="Ma L.-J."/>
            <person name="Dean R.A."/>
        </authorList>
    </citation>
    <scope>NUCLEOTIDE SEQUENCE</scope>
    <source>
        <strain evidence="7">R3-111a-1</strain>
    </source>
</reference>
<dbReference type="SUPFAM" id="SSF52540">
    <property type="entry name" value="P-loop containing nucleoside triphosphate hydrolases"/>
    <property type="match status" value="1"/>
</dbReference>
<evidence type="ECO:0000313" key="8">
    <source>
        <dbReference type="Proteomes" id="UP000006039"/>
    </source>
</evidence>
<dbReference type="OrthoDB" id="194358at2759"/>
<evidence type="ECO:0000256" key="2">
    <source>
        <dbReference type="ARBA" id="ARBA00022963"/>
    </source>
</evidence>
<feature type="domain" description="PNPLA" evidence="5">
    <location>
        <begin position="526"/>
        <end position="712"/>
    </location>
</feature>
<dbReference type="PANTHER" id="PTHR24185">
    <property type="entry name" value="CALCIUM-INDEPENDENT PHOSPHOLIPASE A2-GAMMA"/>
    <property type="match status" value="1"/>
</dbReference>
<evidence type="ECO:0000313" key="7">
    <source>
        <dbReference type="EnsemblFungi" id="EJT82376"/>
    </source>
</evidence>
<dbReference type="Gene3D" id="3.40.50.300">
    <property type="entry name" value="P-loop containing nucleotide triphosphate hydrolases"/>
    <property type="match status" value="1"/>
</dbReference>
<protein>
    <recommendedName>
        <fullName evidence="5">PNPLA domain-containing protein</fullName>
    </recommendedName>
</protein>
<dbReference type="GO" id="GO:0046486">
    <property type="term" value="P:glycerolipid metabolic process"/>
    <property type="evidence" value="ECO:0007669"/>
    <property type="project" value="UniProtKB-ARBA"/>
</dbReference>
<organism evidence="6">
    <name type="scientific">Gaeumannomyces tritici (strain R3-111a-1)</name>
    <name type="common">Wheat and barley take-all root rot fungus</name>
    <name type="synonym">Gaeumannomyces graminis var. tritici</name>
    <dbReference type="NCBI Taxonomy" id="644352"/>
    <lineage>
        <taxon>Eukaryota</taxon>
        <taxon>Fungi</taxon>
        <taxon>Dikarya</taxon>
        <taxon>Ascomycota</taxon>
        <taxon>Pezizomycotina</taxon>
        <taxon>Sordariomycetes</taxon>
        <taxon>Sordariomycetidae</taxon>
        <taxon>Magnaporthales</taxon>
        <taxon>Magnaporthaceae</taxon>
        <taxon>Gaeumannomyces</taxon>
    </lineage>
</organism>
<evidence type="ECO:0000256" key="3">
    <source>
        <dbReference type="ARBA" id="ARBA00023098"/>
    </source>
</evidence>
<evidence type="ECO:0000256" key="4">
    <source>
        <dbReference type="PROSITE-ProRule" id="PRU01161"/>
    </source>
</evidence>
<dbReference type="PANTHER" id="PTHR24185:SF1">
    <property type="entry name" value="CALCIUM-INDEPENDENT PHOSPHOLIPASE A2-GAMMA"/>
    <property type="match status" value="1"/>
</dbReference>
<dbReference type="eggNOG" id="KOG0513">
    <property type="taxonomic scope" value="Eukaryota"/>
</dbReference>
<evidence type="ECO:0000313" key="6">
    <source>
        <dbReference type="EMBL" id="EJT82376.1"/>
    </source>
</evidence>
<reference evidence="6" key="3">
    <citation type="submission" date="2010-09" db="EMBL/GenBank/DDBJ databases">
        <title>Annotation of Gaeumannomyces graminis var. tritici R3-111a-1.</title>
        <authorList>
            <consortium name="The Broad Institute Genome Sequencing Platform"/>
            <person name="Ma L.-J."/>
            <person name="Dead R."/>
            <person name="Young S.K."/>
            <person name="Zeng Q."/>
            <person name="Gargeya S."/>
            <person name="Fitzgerald M."/>
            <person name="Haas B."/>
            <person name="Abouelleil A."/>
            <person name="Alvarado L."/>
            <person name="Arachchi H.M."/>
            <person name="Berlin A."/>
            <person name="Brown A."/>
            <person name="Chapman S.B."/>
            <person name="Chen Z."/>
            <person name="Dunbar C."/>
            <person name="Freedman E."/>
            <person name="Gearin G."/>
            <person name="Gellesch M."/>
            <person name="Goldberg J."/>
            <person name="Griggs A."/>
            <person name="Gujja S."/>
            <person name="Heiman D."/>
            <person name="Howarth C."/>
            <person name="Larson L."/>
            <person name="Lui A."/>
            <person name="MacDonald P.J.P."/>
            <person name="Mehta T."/>
            <person name="Montmayeur A."/>
            <person name="Murphy C."/>
            <person name="Neiman D."/>
            <person name="Pearson M."/>
            <person name="Priest M."/>
            <person name="Roberts A."/>
            <person name="Saif S."/>
            <person name="Shea T."/>
            <person name="Shenoy N."/>
            <person name="Sisk P."/>
            <person name="Stolte C."/>
            <person name="Sykes S."/>
            <person name="Yandava C."/>
            <person name="Wortman J."/>
            <person name="Nusbaum C."/>
            <person name="Birren B."/>
        </authorList>
    </citation>
    <scope>NUCLEOTIDE SEQUENCE</scope>
    <source>
        <strain evidence="6">R3-111a-1</strain>
    </source>
</reference>
<keyword evidence="2" id="KW-0442">Lipid degradation</keyword>
<name>J3NM45_GAET3</name>
<reference evidence="6" key="2">
    <citation type="submission" date="2010-07" db="EMBL/GenBank/DDBJ databases">
        <authorList>
            <consortium name="The Broad Institute Genome Sequencing Platform"/>
            <consortium name="Broad Institute Genome Sequencing Center for Infectious Disease"/>
            <person name="Ma L.-J."/>
            <person name="Dead R."/>
            <person name="Young S."/>
            <person name="Zeng Q."/>
            <person name="Koehrsen M."/>
            <person name="Alvarado L."/>
            <person name="Berlin A."/>
            <person name="Chapman S.B."/>
            <person name="Chen Z."/>
            <person name="Freedman E."/>
            <person name="Gellesch M."/>
            <person name="Goldberg J."/>
            <person name="Griggs A."/>
            <person name="Gujja S."/>
            <person name="Heilman E.R."/>
            <person name="Heiman D."/>
            <person name="Hepburn T."/>
            <person name="Howarth C."/>
            <person name="Jen D."/>
            <person name="Larson L."/>
            <person name="Mehta T."/>
            <person name="Neiman D."/>
            <person name="Pearson M."/>
            <person name="Roberts A."/>
            <person name="Saif S."/>
            <person name="Shea T."/>
            <person name="Shenoy N."/>
            <person name="Sisk P."/>
            <person name="Stolte C."/>
            <person name="Sykes S."/>
            <person name="Walk T."/>
            <person name="White J."/>
            <person name="Yandava C."/>
            <person name="Haas B."/>
            <person name="Nusbaum C."/>
            <person name="Birren B."/>
        </authorList>
    </citation>
    <scope>NUCLEOTIDE SEQUENCE</scope>
    <source>
        <strain evidence="6">R3-111a-1</strain>
    </source>
</reference>
<dbReference type="PROSITE" id="PS51635">
    <property type="entry name" value="PNPLA"/>
    <property type="match status" value="1"/>
</dbReference>
<dbReference type="GO" id="GO:0016020">
    <property type="term" value="C:membrane"/>
    <property type="evidence" value="ECO:0007669"/>
    <property type="project" value="TreeGrafter"/>
</dbReference>
<dbReference type="GO" id="GO:0016042">
    <property type="term" value="P:lipid catabolic process"/>
    <property type="evidence" value="ECO:0007669"/>
    <property type="project" value="UniProtKB-KW"/>
</dbReference>
<dbReference type="AlphaFoldDB" id="J3NM45"/>
<dbReference type="GO" id="GO:0019369">
    <property type="term" value="P:arachidonate metabolic process"/>
    <property type="evidence" value="ECO:0007669"/>
    <property type="project" value="TreeGrafter"/>
</dbReference>
<dbReference type="Proteomes" id="UP000006039">
    <property type="component" value="Unassembled WGS sequence"/>
</dbReference>
<dbReference type="Gene3D" id="3.40.1090.10">
    <property type="entry name" value="Cytosolic phospholipase A2 catalytic domain"/>
    <property type="match status" value="1"/>
</dbReference>
<dbReference type="GO" id="GO:0047499">
    <property type="term" value="F:calcium-independent phospholipase A2 activity"/>
    <property type="evidence" value="ECO:0007669"/>
    <property type="project" value="TreeGrafter"/>
</dbReference>
<feature type="short sequence motif" description="GXGXXG" evidence="4">
    <location>
        <begin position="530"/>
        <end position="535"/>
    </location>
</feature>
<dbReference type="EMBL" id="GL385395">
    <property type="protein sequence ID" value="EJT82376.1"/>
    <property type="molecule type" value="Genomic_DNA"/>
</dbReference>
<keyword evidence="8" id="KW-1185">Reference proteome</keyword>
<dbReference type="VEuPathDB" id="FungiDB:GGTG_02349"/>
<evidence type="ECO:0000256" key="1">
    <source>
        <dbReference type="ARBA" id="ARBA00022801"/>
    </source>
</evidence>
<evidence type="ECO:0000259" key="5">
    <source>
        <dbReference type="PROSITE" id="PS51635"/>
    </source>
</evidence>
<dbReference type="SUPFAM" id="SSF52151">
    <property type="entry name" value="FabD/lysophospholipase-like"/>
    <property type="match status" value="1"/>
</dbReference>
<keyword evidence="3" id="KW-0443">Lipid metabolism</keyword>
<dbReference type="STRING" id="644352.J3NM45"/>
<dbReference type="GeneID" id="20342807"/>
<gene>
    <name evidence="7" type="primary">20342807</name>
    <name evidence="6" type="ORF">GGTG_02349</name>
</gene>
<accession>J3NM45</accession>
<dbReference type="EnsemblFungi" id="EJT82376">
    <property type="protein sequence ID" value="EJT82376"/>
    <property type="gene ID" value="GGTG_02349"/>
</dbReference>
<keyword evidence="1" id="KW-0378">Hydrolase</keyword>
<dbReference type="InterPro" id="IPR002641">
    <property type="entry name" value="PNPLA_dom"/>
</dbReference>
<proteinExistence type="predicted"/>
<dbReference type="InterPro" id="IPR027417">
    <property type="entry name" value="P-loop_NTPase"/>
</dbReference>
<dbReference type="InterPro" id="IPR016035">
    <property type="entry name" value="Acyl_Trfase/lysoPLipase"/>
</dbReference>
<feature type="short sequence motif" description="DGA/G" evidence="4">
    <location>
        <begin position="699"/>
        <end position="701"/>
    </location>
</feature>
<reference evidence="7" key="5">
    <citation type="submission" date="2018-04" db="UniProtKB">
        <authorList>
            <consortium name="EnsemblFungi"/>
        </authorList>
    </citation>
    <scope>IDENTIFICATION</scope>
    <source>
        <strain evidence="7">R3-111a-1</strain>
    </source>
</reference>
<dbReference type="RefSeq" id="XP_009218385.1">
    <property type="nucleotide sequence ID" value="XM_009220121.1"/>
</dbReference>
<dbReference type="HOGENOM" id="CLU_340402_0_0_1"/>
<sequence length="834" mass="93215">MLREWLEGLLDPKDDTTRNAQYTTESEALWLAVAEAENGGFEFLDHQRYPQAVDEHRQRHSLPPDTDCYPMLASFTGNSGAGKSALINLLMMHPWDRANRLGGKQQPEEQMIPVIGIKEGSVATSTDIHLCCDPIPTDKRRPLLFADCEGFHAGESDPAALRQAKERGQSSIRALGRTIRSLSYPGIQEGRQAAVAGLYPKLLYNMADVFVHAIDATSVKSLEEDIASMLQWAQSSQKAAVNRAILPHLIIVLNRSTTDGDWDPAAKTAKIFHEQSRSLDSNKVIREERQRLDGLGQKINTLEELLNFSYASVRFIKLPPSTRPVRSTPWPLDIEKEARLRTRTGLREPWTSFLTLAAPASLNDKNISCVNKRLGHGEKHQNARGASIGIGGWMSLLADSIRDLFLPKLREHWKDILHQIGNVDASSRRGSIETLHREHVRELFKVVPHPEKSEPFSCVWCMGYASHETLPCGHRICKTRIPSAGDQFAGDSRVTEIKNCDLHKSPKAFPAFRVLILPNHVGRRILTLDGGGVRGLVELVILAELTRSMGVKIKRLYDTGALQDQLQSALGNQLLSGARTHNCDLDLVVSPKVFVTAVEQTRRKCAILATIMRPQTDLGVSRILQASSQLFDTYASVRTQIRPTIDLEHPCLTTAHPFLVPGPNNPLGDFAVWEAARVTSAATKYFNSFRKKHGWFFWDGALAANNPFLIAIFERARLSMDSEEAANMDMLLSVGTGRAPASDEDISEYKLPWAHFRGMFKLLKWFMTKGLDAEFGWNSRSPGINWDTIYPRRYFRLNPEFTSGVPEFDDVAAVKEGATEASTREYLAAPECRM</sequence>
<comment type="caution">
    <text evidence="4">Lacks conserved residue(s) required for the propagation of feature annotation.</text>
</comment>
<reference evidence="8" key="1">
    <citation type="submission" date="2010-07" db="EMBL/GenBank/DDBJ databases">
        <title>The genome sequence of Gaeumannomyces graminis var. tritici strain R3-111a-1.</title>
        <authorList>
            <consortium name="The Broad Institute Genome Sequencing Platform"/>
            <person name="Ma L.-J."/>
            <person name="Dead R."/>
            <person name="Young S."/>
            <person name="Zeng Q."/>
            <person name="Koehrsen M."/>
            <person name="Alvarado L."/>
            <person name="Berlin A."/>
            <person name="Chapman S.B."/>
            <person name="Chen Z."/>
            <person name="Freedman E."/>
            <person name="Gellesch M."/>
            <person name="Goldberg J."/>
            <person name="Griggs A."/>
            <person name="Gujja S."/>
            <person name="Heilman E.R."/>
            <person name="Heiman D."/>
            <person name="Hepburn T."/>
            <person name="Howarth C."/>
            <person name="Jen D."/>
            <person name="Larson L."/>
            <person name="Mehta T."/>
            <person name="Neiman D."/>
            <person name="Pearson M."/>
            <person name="Roberts A."/>
            <person name="Saif S."/>
            <person name="Shea T."/>
            <person name="Shenoy N."/>
            <person name="Sisk P."/>
            <person name="Stolte C."/>
            <person name="Sykes S."/>
            <person name="Walk T."/>
            <person name="White J."/>
            <person name="Yandava C."/>
            <person name="Haas B."/>
            <person name="Nusbaum C."/>
            <person name="Birren B."/>
        </authorList>
    </citation>
    <scope>NUCLEOTIDE SEQUENCE [LARGE SCALE GENOMIC DNA]</scope>
    <source>
        <strain evidence="8">R3-111a-1</strain>
    </source>
</reference>